<dbReference type="InterPro" id="IPR036429">
    <property type="entry name" value="SpoA-like_sf"/>
</dbReference>
<name>A0A3P5WZI7_9MICC</name>
<dbReference type="Pfam" id="PF01052">
    <property type="entry name" value="FliMN_C"/>
    <property type="match status" value="1"/>
</dbReference>
<keyword evidence="9" id="KW-0975">Bacterial flagellum</keyword>
<evidence type="ECO:0000256" key="1">
    <source>
        <dbReference type="ARBA" id="ARBA00004117"/>
    </source>
</evidence>
<dbReference type="GO" id="GO:0050918">
    <property type="term" value="P:positive chemotaxis"/>
    <property type="evidence" value="ECO:0007669"/>
    <property type="project" value="TreeGrafter"/>
</dbReference>
<evidence type="ECO:0000256" key="8">
    <source>
        <dbReference type="ARBA" id="ARBA00023136"/>
    </source>
</evidence>
<protein>
    <recommendedName>
        <fullName evidence="4">Flagellar motor switch protein FliM</fullName>
    </recommendedName>
</protein>
<dbReference type="Pfam" id="PF02154">
    <property type="entry name" value="FliM"/>
    <property type="match status" value="1"/>
</dbReference>
<dbReference type="GO" id="GO:0009425">
    <property type="term" value="C:bacterial-type flagellum basal body"/>
    <property type="evidence" value="ECO:0007669"/>
    <property type="project" value="UniProtKB-SubCell"/>
</dbReference>
<dbReference type="Gene3D" id="3.40.1550.10">
    <property type="entry name" value="CheC-like"/>
    <property type="match status" value="1"/>
</dbReference>
<organism evidence="11 12">
    <name type="scientific">Arthrobacter ulcerisalmonis</name>
    <dbReference type="NCBI Taxonomy" id="2483813"/>
    <lineage>
        <taxon>Bacteria</taxon>
        <taxon>Bacillati</taxon>
        <taxon>Actinomycetota</taxon>
        <taxon>Actinomycetes</taxon>
        <taxon>Micrococcales</taxon>
        <taxon>Micrococcaceae</taxon>
        <taxon>Arthrobacter</taxon>
    </lineage>
</organism>
<evidence type="ECO:0000256" key="4">
    <source>
        <dbReference type="ARBA" id="ARBA00021898"/>
    </source>
</evidence>
<evidence type="ECO:0000256" key="7">
    <source>
        <dbReference type="ARBA" id="ARBA00022779"/>
    </source>
</evidence>
<evidence type="ECO:0000256" key="9">
    <source>
        <dbReference type="ARBA" id="ARBA00023143"/>
    </source>
</evidence>
<keyword evidence="8" id="KW-0472">Membrane</keyword>
<dbReference type="Gene3D" id="2.30.330.10">
    <property type="entry name" value="SpoA-like"/>
    <property type="match status" value="1"/>
</dbReference>
<reference evidence="11 12" key="1">
    <citation type="submission" date="2018-11" db="EMBL/GenBank/DDBJ databases">
        <authorList>
            <person name="Criscuolo A."/>
        </authorList>
    </citation>
    <scope>NUCLEOTIDE SEQUENCE [LARGE SCALE GENOMIC DNA]</scope>
    <source>
        <strain evidence="11">AT11b</strain>
    </source>
</reference>
<dbReference type="AlphaFoldDB" id="A0A3P5WZI7"/>
<keyword evidence="7" id="KW-0283">Flagellar rotation</keyword>
<keyword evidence="11" id="KW-0969">Cilium</keyword>
<proteinExistence type="inferred from homology"/>
<comment type="similarity">
    <text evidence="3">Belongs to the FliM family.</text>
</comment>
<keyword evidence="6" id="KW-0145">Chemotaxis</keyword>
<dbReference type="InterPro" id="IPR028976">
    <property type="entry name" value="CheC-like_sf"/>
</dbReference>
<dbReference type="EMBL" id="UXAU01000019">
    <property type="protein sequence ID" value="VDC23746.1"/>
    <property type="molecule type" value="Genomic_DNA"/>
</dbReference>
<sequence length="304" mass="32949">MPIVTPVSVLEELGSARDRTVNVYDFRRPATLAREHSRVIEAALETFARQWGTQLTAKIRLKSVVRMDGLDLLSYDDYATSVPATTAVVLCEIAGTEPRLVIQFPAAAGLSWLNRMLGGSTDPAMPERAFTQLEQALIQRLLEETLEDLQYSMGPLLSQAVTIEAIQYNSRFAQAAAPTEPMVVARFSISVGATNADATLAIPAEVLLAKLQIVSPAEAPAGARERIHAQMEHVPVELAVQLARTTVTPQQILNLAVGDILPLPHLENRPFDVELKGTRLATAAPVRNGARAAAVIVTIEEHQP</sequence>
<dbReference type="PANTHER" id="PTHR30034">
    <property type="entry name" value="FLAGELLAR MOTOR SWITCH PROTEIN FLIM"/>
    <property type="match status" value="1"/>
</dbReference>
<keyword evidence="12" id="KW-1185">Reference proteome</keyword>
<dbReference type="Proteomes" id="UP000280861">
    <property type="component" value="Unassembled WGS sequence"/>
</dbReference>
<evidence type="ECO:0000313" key="12">
    <source>
        <dbReference type="Proteomes" id="UP000280861"/>
    </source>
</evidence>
<dbReference type="GO" id="GO:0005886">
    <property type="term" value="C:plasma membrane"/>
    <property type="evidence" value="ECO:0007669"/>
    <property type="project" value="UniProtKB-SubCell"/>
</dbReference>
<evidence type="ECO:0000256" key="5">
    <source>
        <dbReference type="ARBA" id="ARBA00022475"/>
    </source>
</evidence>
<keyword evidence="5" id="KW-1003">Cell membrane</keyword>
<evidence type="ECO:0000256" key="6">
    <source>
        <dbReference type="ARBA" id="ARBA00022500"/>
    </source>
</evidence>
<accession>A0A3P5WZI7</accession>
<dbReference type="PIRSF" id="PIRSF002888">
    <property type="entry name" value="FliM"/>
    <property type="match status" value="1"/>
</dbReference>
<dbReference type="InterPro" id="IPR001543">
    <property type="entry name" value="FliN-like_C"/>
</dbReference>
<dbReference type="SUPFAM" id="SSF103039">
    <property type="entry name" value="CheC-like"/>
    <property type="match status" value="1"/>
</dbReference>
<comment type="subcellular location">
    <subcellularLocation>
        <location evidence="1">Bacterial flagellum basal body</location>
    </subcellularLocation>
    <subcellularLocation>
        <location evidence="2">Cell membrane</location>
        <topology evidence="2">Peripheral membrane protein</topology>
    </subcellularLocation>
</comment>
<feature type="domain" description="Flagellar motor switch protein FliN-like C-terminal" evidence="10">
    <location>
        <begin position="230"/>
        <end position="299"/>
    </location>
</feature>
<gene>
    <name evidence="11" type="primary">fliM</name>
    <name evidence="11" type="ORF">PSET11_01203</name>
</gene>
<dbReference type="GO" id="GO:0003774">
    <property type="term" value="F:cytoskeletal motor activity"/>
    <property type="evidence" value="ECO:0007669"/>
    <property type="project" value="InterPro"/>
</dbReference>
<evidence type="ECO:0000259" key="10">
    <source>
        <dbReference type="Pfam" id="PF01052"/>
    </source>
</evidence>
<evidence type="ECO:0000256" key="2">
    <source>
        <dbReference type="ARBA" id="ARBA00004202"/>
    </source>
</evidence>
<dbReference type="RefSeq" id="WP_377973722.1">
    <property type="nucleotide sequence ID" value="NZ_CBCRYA010000003.1"/>
</dbReference>
<evidence type="ECO:0000256" key="3">
    <source>
        <dbReference type="ARBA" id="ARBA00011049"/>
    </source>
</evidence>
<dbReference type="CDD" id="cd17908">
    <property type="entry name" value="FliM"/>
    <property type="match status" value="1"/>
</dbReference>
<keyword evidence="11" id="KW-0966">Cell projection</keyword>
<evidence type="ECO:0000313" key="11">
    <source>
        <dbReference type="EMBL" id="VDC23746.1"/>
    </source>
</evidence>
<dbReference type="SUPFAM" id="SSF101801">
    <property type="entry name" value="Surface presentation of antigens (SPOA)"/>
    <property type="match status" value="1"/>
</dbReference>
<dbReference type="GO" id="GO:0071978">
    <property type="term" value="P:bacterial-type flagellum-dependent swarming motility"/>
    <property type="evidence" value="ECO:0007669"/>
    <property type="project" value="TreeGrafter"/>
</dbReference>
<dbReference type="PANTHER" id="PTHR30034:SF6">
    <property type="entry name" value="YOP PROTEINS TRANSLOCATION PROTEIN Q"/>
    <property type="match status" value="1"/>
</dbReference>
<dbReference type="InterPro" id="IPR001689">
    <property type="entry name" value="Flag_FliM"/>
</dbReference>
<keyword evidence="11" id="KW-0282">Flagellum</keyword>